<dbReference type="GO" id="GO:0001666">
    <property type="term" value="P:response to hypoxia"/>
    <property type="evidence" value="ECO:0007669"/>
    <property type="project" value="TreeGrafter"/>
</dbReference>
<dbReference type="InterPro" id="IPR009721">
    <property type="entry name" value="O-acyltransferase_WSD1_C"/>
</dbReference>
<comment type="pathway">
    <text evidence="1 11">Glycerolipid metabolism; triacylglycerol biosynthesis.</text>
</comment>
<dbReference type="Proteomes" id="UP000267289">
    <property type="component" value="Unassembled WGS sequence"/>
</dbReference>
<dbReference type="PANTHER" id="PTHR31650">
    <property type="entry name" value="O-ACYLTRANSFERASE (WSD1-LIKE) FAMILY PROTEIN"/>
    <property type="match status" value="1"/>
</dbReference>
<dbReference type="Pfam" id="PF06974">
    <property type="entry name" value="WS_DGAT_C"/>
    <property type="match status" value="1"/>
</dbReference>
<dbReference type="InterPro" id="IPR045034">
    <property type="entry name" value="O-acyltransferase_WSD1-like"/>
</dbReference>
<evidence type="ECO:0000256" key="8">
    <source>
        <dbReference type="ARBA" id="ARBA00023098"/>
    </source>
</evidence>
<gene>
    <name evidence="15" type="ORF">LAUMK13_05711</name>
</gene>
<keyword evidence="5 11" id="KW-0444">Lipid biosynthesis</keyword>
<feature type="region of interest" description="Disordered" evidence="12">
    <location>
        <begin position="498"/>
        <end position="522"/>
    </location>
</feature>
<dbReference type="UniPathway" id="UPA00282"/>
<dbReference type="InterPro" id="IPR014292">
    <property type="entry name" value="Acyl_transf_WS/DGAT"/>
</dbReference>
<organism evidence="15 16">
    <name type="scientific">Mycobacterium innocens</name>
    <dbReference type="NCBI Taxonomy" id="2341083"/>
    <lineage>
        <taxon>Bacteria</taxon>
        <taxon>Bacillati</taxon>
        <taxon>Actinomycetota</taxon>
        <taxon>Actinomycetes</taxon>
        <taxon>Mycobacteriales</taxon>
        <taxon>Mycobacteriaceae</taxon>
        <taxon>Mycobacterium</taxon>
    </lineage>
</organism>
<dbReference type="PANTHER" id="PTHR31650:SF1">
    <property type="entry name" value="WAX ESTER SYNTHASE_DIACYLGLYCEROL ACYLTRANSFERASE 4-RELATED"/>
    <property type="match status" value="1"/>
</dbReference>
<dbReference type="AlphaFoldDB" id="A0A498QJX3"/>
<evidence type="ECO:0000256" key="2">
    <source>
        <dbReference type="ARBA" id="ARBA00005189"/>
    </source>
</evidence>
<evidence type="ECO:0000256" key="10">
    <source>
        <dbReference type="ARBA" id="ARBA00048109"/>
    </source>
</evidence>
<evidence type="ECO:0000256" key="4">
    <source>
        <dbReference type="ARBA" id="ARBA00013244"/>
    </source>
</evidence>
<dbReference type="RefSeq" id="WP_244232597.1">
    <property type="nucleotide sequence ID" value="NZ_UPHQ01000318.1"/>
</dbReference>
<comment type="pathway">
    <text evidence="2">Lipid metabolism.</text>
</comment>
<evidence type="ECO:0000256" key="3">
    <source>
        <dbReference type="ARBA" id="ARBA00009587"/>
    </source>
</evidence>
<keyword evidence="8 11" id="KW-0443">Lipid metabolism</keyword>
<protein>
    <recommendedName>
        <fullName evidence="4 11">Diacylglycerol O-acyltransferase</fullName>
        <ecNumber evidence="4 11">2.3.1.20</ecNumber>
    </recommendedName>
</protein>
<evidence type="ECO:0000259" key="13">
    <source>
        <dbReference type="Pfam" id="PF03007"/>
    </source>
</evidence>
<evidence type="ECO:0000259" key="14">
    <source>
        <dbReference type="Pfam" id="PF06974"/>
    </source>
</evidence>
<dbReference type="Pfam" id="PF03007">
    <property type="entry name" value="WS_DGAT_cat"/>
    <property type="match status" value="1"/>
</dbReference>
<dbReference type="GO" id="GO:0004144">
    <property type="term" value="F:diacylglycerol O-acyltransferase activity"/>
    <property type="evidence" value="ECO:0007669"/>
    <property type="project" value="UniProtKB-EC"/>
</dbReference>
<feature type="compositionally biased region" description="Polar residues" evidence="12">
    <location>
        <begin position="235"/>
        <end position="244"/>
    </location>
</feature>
<comment type="similarity">
    <text evidence="3 11">Belongs to the long-chain O-acyltransferase family.</text>
</comment>
<dbReference type="EMBL" id="UPHQ01000318">
    <property type="protein sequence ID" value="VBA46689.1"/>
    <property type="molecule type" value="Genomic_DNA"/>
</dbReference>
<evidence type="ECO:0000256" key="12">
    <source>
        <dbReference type="SAM" id="MobiDB-lite"/>
    </source>
</evidence>
<name>A0A498QJX3_9MYCO</name>
<reference evidence="15 16" key="1">
    <citation type="submission" date="2018-09" db="EMBL/GenBank/DDBJ databases">
        <authorList>
            <person name="Tagini F."/>
        </authorList>
    </citation>
    <scope>NUCLEOTIDE SEQUENCE [LARGE SCALE GENOMIC DNA]</scope>
    <source>
        <strain evidence="15 16">MK13</strain>
    </source>
</reference>
<feature type="region of interest" description="Disordered" evidence="12">
    <location>
        <begin position="223"/>
        <end position="247"/>
    </location>
</feature>
<accession>A0A498QJX3</accession>
<feature type="domain" description="O-acyltransferase WSD1 C-terminal" evidence="14">
    <location>
        <begin position="321"/>
        <end position="470"/>
    </location>
</feature>
<dbReference type="GO" id="GO:0019432">
    <property type="term" value="P:triglyceride biosynthetic process"/>
    <property type="evidence" value="ECO:0007669"/>
    <property type="project" value="UniProtKB-UniPathway"/>
</dbReference>
<evidence type="ECO:0000313" key="15">
    <source>
        <dbReference type="EMBL" id="VBA46689.1"/>
    </source>
</evidence>
<keyword evidence="9 11" id="KW-0012">Acyltransferase</keyword>
<evidence type="ECO:0000256" key="11">
    <source>
        <dbReference type="RuleBase" id="RU361241"/>
    </source>
</evidence>
<evidence type="ECO:0000256" key="7">
    <source>
        <dbReference type="ARBA" id="ARBA00022798"/>
    </source>
</evidence>
<proteinExistence type="inferred from homology"/>
<dbReference type="NCBIfam" id="TIGR02946">
    <property type="entry name" value="acyl_WS_DGAT"/>
    <property type="match status" value="1"/>
</dbReference>
<comment type="catalytic activity">
    <reaction evidence="10 11">
        <text>an acyl-CoA + a 1,2-diacyl-sn-glycerol = a triacyl-sn-glycerol + CoA</text>
        <dbReference type="Rhea" id="RHEA:10868"/>
        <dbReference type="ChEBI" id="CHEBI:17815"/>
        <dbReference type="ChEBI" id="CHEBI:57287"/>
        <dbReference type="ChEBI" id="CHEBI:58342"/>
        <dbReference type="ChEBI" id="CHEBI:64615"/>
        <dbReference type="EC" id="2.3.1.20"/>
    </reaction>
</comment>
<sequence>MKRLTGLDGVTLHGETPVMPTHVIAVLFCDPAAGGELTARAVLAQLAERTAATRGFRERLLTKPFGLGQPVWVEDPAFTVHDHLHHVRLPKPGTMRELAALVDQLHAQPLDRDRPLWDAWVVQGLTDGRLVVVMKFAHAMADGVGAVTSMLPQLMTTDHDAEFPAVPERAPVPMPGGASMVRDMIDEIAVNTAGGVRVAVKVAPGAVKSMVGTALGSVRQLLLGDGGQRPGAPQSDVNPSSPRTRLNAPITARRSVAFAAVAMEDLRAVTNAFDVTVNDVFLTAATSAVRRWLEAYDAVPDQPLRTLMPISTRAADDNASNSWSPTVVNLPVYLADPVQQLASIHTETTRIKKQRRAEPPVNLADVIDLIPPVVIGLVAGLYTGLKLSRFHPPVAHMITSNVAGPPGEIYCAGAHVVGIHAMAPLIEGANLNITAVSYGGTFNVGIVACPDNVDDVSSIARGIEAVVGELKKSAQEKTRQSLDLVRIRPPAHTIKSTTTTQFAPAKKRAHTKKRGSVTKWPA</sequence>
<dbReference type="GO" id="GO:0051701">
    <property type="term" value="P:biological process involved in interaction with host"/>
    <property type="evidence" value="ECO:0007669"/>
    <property type="project" value="TreeGrafter"/>
</dbReference>
<dbReference type="GO" id="GO:0071731">
    <property type="term" value="P:response to nitric oxide"/>
    <property type="evidence" value="ECO:0007669"/>
    <property type="project" value="TreeGrafter"/>
</dbReference>
<feature type="compositionally biased region" description="Basic residues" evidence="12">
    <location>
        <begin position="505"/>
        <end position="516"/>
    </location>
</feature>
<evidence type="ECO:0000313" key="16">
    <source>
        <dbReference type="Proteomes" id="UP000267289"/>
    </source>
</evidence>
<dbReference type="EC" id="2.3.1.20" evidence="4 11"/>
<dbReference type="GO" id="GO:0005886">
    <property type="term" value="C:plasma membrane"/>
    <property type="evidence" value="ECO:0007669"/>
    <property type="project" value="TreeGrafter"/>
</dbReference>
<evidence type="ECO:0000256" key="5">
    <source>
        <dbReference type="ARBA" id="ARBA00022516"/>
    </source>
</evidence>
<evidence type="ECO:0000256" key="9">
    <source>
        <dbReference type="ARBA" id="ARBA00023315"/>
    </source>
</evidence>
<feature type="domain" description="O-acyltransferase WSD1-like N-terminal" evidence="13">
    <location>
        <begin position="4"/>
        <end position="281"/>
    </location>
</feature>
<evidence type="ECO:0000256" key="6">
    <source>
        <dbReference type="ARBA" id="ARBA00022679"/>
    </source>
</evidence>
<dbReference type="SUPFAM" id="SSF52777">
    <property type="entry name" value="CoA-dependent acyltransferases"/>
    <property type="match status" value="1"/>
</dbReference>
<keyword evidence="6 11" id="KW-0808">Transferase</keyword>
<keyword evidence="7 11" id="KW-0319">Glycerol metabolism</keyword>
<keyword evidence="16" id="KW-1185">Reference proteome</keyword>
<dbReference type="InterPro" id="IPR004255">
    <property type="entry name" value="O-acyltransferase_WSD1_N"/>
</dbReference>
<evidence type="ECO:0000256" key="1">
    <source>
        <dbReference type="ARBA" id="ARBA00004771"/>
    </source>
</evidence>
<dbReference type="GO" id="GO:0006071">
    <property type="term" value="P:glycerol metabolic process"/>
    <property type="evidence" value="ECO:0007669"/>
    <property type="project" value="UniProtKB-KW"/>
</dbReference>